<evidence type="ECO:0000256" key="1">
    <source>
        <dbReference type="SAM" id="MobiDB-lite"/>
    </source>
</evidence>
<dbReference type="AlphaFoldDB" id="X1TEP4"/>
<evidence type="ECO:0000313" key="2">
    <source>
        <dbReference type="EMBL" id="GAJ03754.1"/>
    </source>
</evidence>
<accession>X1TEP4</accession>
<sequence>MDISRLQPDAEGKPDAERDPKSPEWRKIVTLESVSVILGRKGKGKSALAYFLCEEMVKVHDLLPVVINLPRERQHLLPTNYVIRELADIPSISDAVVVIDEGTTMLPAGSKLEDMIKGFVSLSRQRNQIIIFIFHSSSDVGSRILRGIDVILVKEPSMRQIQHGSKDAWFRTLLTESKERFEALQDMKADPRQYTFVDCEEPEFRGMLQNPL</sequence>
<organism evidence="2">
    <name type="scientific">marine sediment metagenome</name>
    <dbReference type="NCBI Taxonomy" id="412755"/>
    <lineage>
        <taxon>unclassified sequences</taxon>
        <taxon>metagenomes</taxon>
        <taxon>ecological metagenomes</taxon>
    </lineage>
</organism>
<dbReference type="Gene3D" id="3.40.50.300">
    <property type="entry name" value="P-loop containing nucleotide triphosphate hydrolases"/>
    <property type="match status" value="1"/>
</dbReference>
<dbReference type="SUPFAM" id="SSF52540">
    <property type="entry name" value="P-loop containing nucleoside triphosphate hydrolases"/>
    <property type="match status" value="1"/>
</dbReference>
<proteinExistence type="predicted"/>
<gene>
    <name evidence="2" type="ORF">S12H4_48337</name>
</gene>
<dbReference type="InterPro" id="IPR027417">
    <property type="entry name" value="P-loop_NTPase"/>
</dbReference>
<reference evidence="2" key="1">
    <citation type="journal article" date="2014" name="Front. Microbiol.">
        <title>High frequency of phylogenetically diverse reductive dehalogenase-homologous genes in deep subseafloor sedimentary metagenomes.</title>
        <authorList>
            <person name="Kawai M."/>
            <person name="Futagami T."/>
            <person name="Toyoda A."/>
            <person name="Takaki Y."/>
            <person name="Nishi S."/>
            <person name="Hori S."/>
            <person name="Arai W."/>
            <person name="Tsubouchi T."/>
            <person name="Morono Y."/>
            <person name="Uchiyama I."/>
            <person name="Ito T."/>
            <person name="Fujiyama A."/>
            <person name="Inagaki F."/>
            <person name="Takami H."/>
        </authorList>
    </citation>
    <scope>NUCLEOTIDE SEQUENCE</scope>
    <source>
        <strain evidence="2">Expedition CK06-06</strain>
    </source>
</reference>
<feature type="non-terminal residue" evidence="2">
    <location>
        <position position="212"/>
    </location>
</feature>
<feature type="region of interest" description="Disordered" evidence="1">
    <location>
        <begin position="1"/>
        <end position="22"/>
    </location>
</feature>
<name>X1TEP4_9ZZZZ</name>
<comment type="caution">
    <text evidence="2">The sequence shown here is derived from an EMBL/GenBank/DDBJ whole genome shotgun (WGS) entry which is preliminary data.</text>
</comment>
<dbReference type="EMBL" id="BARW01030197">
    <property type="protein sequence ID" value="GAJ03754.1"/>
    <property type="molecule type" value="Genomic_DNA"/>
</dbReference>
<protein>
    <recommendedName>
        <fullName evidence="3">Zona occludens toxin N-terminal domain-containing protein</fullName>
    </recommendedName>
</protein>
<feature type="compositionally biased region" description="Basic and acidic residues" evidence="1">
    <location>
        <begin position="8"/>
        <end position="22"/>
    </location>
</feature>
<evidence type="ECO:0008006" key="3">
    <source>
        <dbReference type="Google" id="ProtNLM"/>
    </source>
</evidence>